<gene>
    <name evidence="2" type="ORF">DXD79_13325</name>
</gene>
<dbReference type="RefSeq" id="WP_117633653.1">
    <property type="nucleotide sequence ID" value="NZ_QSON01000005.1"/>
</dbReference>
<dbReference type="InterPro" id="IPR021560">
    <property type="entry name" value="DUF3021"/>
</dbReference>
<accession>A0A374P8U9</accession>
<evidence type="ECO:0000256" key="1">
    <source>
        <dbReference type="SAM" id="Phobius"/>
    </source>
</evidence>
<evidence type="ECO:0000313" key="3">
    <source>
        <dbReference type="Proteomes" id="UP000263014"/>
    </source>
</evidence>
<feature type="transmembrane region" description="Helical" evidence="1">
    <location>
        <begin position="6"/>
        <end position="30"/>
    </location>
</feature>
<dbReference type="AlphaFoldDB" id="A0A374P8U9"/>
<dbReference type="EMBL" id="QSON01000005">
    <property type="protein sequence ID" value="RGJ04923.1"/>
    <property type="molecule type" value="Genomic_DNA"/>
</dbReference>
<name>A0A374P8U9_9FIRM</name>
<proteinExistence type="predicted"/>
<sequence length="48" mass="5904">MRYSVFGGILYFGIFFDIYFVIWLSQYWTIKKRVMQMNEKVQKEGADR</sequence>
<reference evidence="2 3" key="1">
    <citation type="submission" date="2018-08" db="EMBL/GenBank/DDBJ databases">
        <title>A genome reference for cultivated species of the human gut microbiota.</title>
        <authorList>
            <person name="Zou Y."/>
            <person name="Xue W."/>
            <person name="Luo G."/>
        </authorList>
    </citation>
    <scope>NUCLEOTIDE SEQUENCE [LARGE SCALE GENOMIC DNA]</scope>
    <source>
        <strain evidence="2 3">TM09-12</strain>
    </source>
</reference>
<comment type="caution">
    <text evidence="2">The sequence shown here is derived from an EMBL/GenBank/DDBJ whole genome shotgun (WGS) entry which is preliminary data.</text>
</comment>
<dbReference type="Pfam" id="PF11457">
    <property type="entry name" value="DUF3021"/>
    <property type="match status" value="1"/>
</dbReference>
<evidence type="ECO:0000313" key="2">
    <source>
        <dbReference type="EMBL" id="RGJ04923.1"/>
    </source>
</evidence>
<dbReference type="Proteomes" id="UP000263014">
    <property type="component" value="Unassembled WGS sequence"/>
</dbReference>
<protein>
    <submittedName>
        <fullName evidence="2">DUF3021 family protein</fullName>
    </submittedName>
</protein>
<keyword evidence="1" id="KW-0812">Transmembrane</keyword>
<organism evidence="2 3">
    <name type="scientific">Hungatella hathewayi</name>
    <dbReference type="NCBI Taxonomy" id="154046"/>
    <lineage>
        <taxon>Bacteria</taxon>
        <taxon>Bacillati</taxon>
        <taxon>Bacillota</taxon>
        <taxon>Clostridia</taxon>
        <taxon>Lachnospirales</taxon>
        <taxon>Lachnospiraceae</taxon>
        <taxon>Hungatella</taxon>
    </lineage>
</organism>
<keyword evidence="1" id="KW-1133">Transmembrane helix</keyword>
<keyword evidence="1" id="KW-0472">Membrane</keyword>